<evidence type="ECO:0000313" key="3">
    <source>
        <dbReference type="Proteomes" id="UP000660070"/>
    </source>
</evidence>
<reference evidence="2 3" key="1">
    <citation type="submission" date="2020-11" db="EMBL/GenBank/DDBJ databases">
        <title>Kaistella gelatinilytica sp. nov., a flavobacterium isolated from Antarctic Soil.</title>
        <authorList>
            <person name="Li J."/>
        </authorList>
    </citation>
    <scope>NUCLEOTIDE SEQUENCE [LARGE SCALE GENOMIC DNA]</scope>
    <source>
        <strain evidence="2 3">G5-32</strain>
    </source>
</reference>
<dbReference type="Proteomes" id="UP000660070">
    <property type="component" value="Unassembled WGS sequence"/>
</dbReference>
<comment type="caution">
    <text evidence="2">The sequence shown here is derived from an EMBL/GenBank/DDBJ whole genome shotgun (WGS) entry which is preliminary data.</text>
</comment>
<feature type="transmembrane region" description="Helical" evidence="1">
    <location>
        <begin position="253"/>
        <end position="271"/>
    </location>
</feature>
<keyword evidence="1" id="KW-1133">Transmembrane helix</keyword>
<dbReference type="EMBL" id="JADPVI010000003">
    <property type="protein sequence ID" value="MBF8457718.1"/>
    <property type="molecule type" value="Genomic_DNA"/>
</dbReference>
<feature type="transmembrane region" description="Helical" evidence="1">
    <location>
        <begin position="9"/>
        <end position="30"/>
    </location>
</feature>
<keyword evidence="3" id="KW-1185">Reference proteome</keyword>
<feature type="transmembrane region" description="Helical" evidence="1">
    <location>
        <begin position="169"/>
        <end position="185"/>
    </location>
</feature>
<feature type="transmembrane region" description="Helical" evidence="1">
    <location>
        <begin position="91"/>
        <end position="112"/>
    </location>
</feature>
<evidence type="ECO:0000256" key="1">
    <source>
        <dbReference type="SAM" id="Phobius"/>
    </source>
</evidence>
<evidence type="ECO:0000313" key="2">
    <source>
        <dbReference type="EMBL" id="MBF8457718.1"/>
    </source>
</evidence>
<organism evidence="2 3">
    <name type="scientific">Kaistella gelatinilytica</name>
    <dbReference type="NCBI Taxonomy" id="2787636"/>
    <lineage>
        <taxon>Bacteria</taxon>
        <taxon>Pseudomonadati</taxon>
        <taxon>Bacteroidota</taxon>
        <taxon>Flavobacteriia</taxon>
        <taxon>Flavobacteriales</taxon>
        <taxon>Weeksellaceae</taxon>
        <taxon>Chryseobacterium group</taxon>
        <taxon>Kaistella</taxon>
    </lineage>
</organism>
<feature type="transmembrane region" description="Helical" evidence="1">
    <location>
        <begin position="214"/>
        <end position="233"/>
    </location>
</feature>
<evidence type="ECO:0008006" key="4">
    <source>
        <dbReference type="Google" id="ProtNLM"/>
    </source>
</evidence>
<sequence length="325" mass="37935">MKLNLLSKLLFVMLLAFTVNSFIYFSFGNIYSSKILNYTDFSKQFHSGIYQYRILSGYFLIWIYDFLSSLNIDYKIFKLKFQDPNSEPQMYLSFYILNTIFMVLSASILFFITETTNFVATNAEKILIASLAIFAMAFAQFVIVPYDISSYFFLLLFFYFLLQYLQKSSILLLAFLMIIILISTLNRESSALSLSLAGTLLYSKFGFKRETFQPILLLGIAFIAVYFGMRFLNQSFSTNDGNLFSQNFSEPKNILGLLFWITFFIFSLIIAKNRNAKQQILIFHFLSLPYILMCFYTGIIYEIRLYVPLFLTSILLGRTELLRIH</sequence>
<name>A0ABS0FDH8_9FLAO</name>
<feature type="transmembrane region" description="Helical" evidence="1">
    <location>
        <begin position="280"/>
        <end position="299"/>
    </location>
</feature>
<proteinExistence type="predicted"/>
<gene>
    <name evidence="2" type="ORF">IV494_11060</name>
</gene>
<dbReference type="RefSeq" id="WP_196080205.1">
    <property type="nucleotide sequence ID" value="NZ_JADPVI010000003.1"/>
</dbReference>
<feature type="transmembrane region" description="Helical" evidence="1">
    <location>
        <begin position="132"/>
        <end position="162"/>
    </location>
</feature>
<feature type="transmembrane region" description="Helical" evidence="1">
    <location>
        <begin position="50"/>
        <end position="70"/>
    </location>
</feature>
<keyword evidence="1" id="KW-0812">Transmembrane</keyword>
<protein>
    <recommendedName>
        <fullName evidence="4">EpsG-like glucosyltransferase</fullName>
    </recommendedName>
</protein>
<accession>A0ABS0FDH8</accession>
<keyword evidence="1" id="KW-0472">Membrane</keyword>